<comment type="subcellular location">
    <subcellularLocation>
        <location evidence="4">Cytoplasm</location>
    </subcellularLocation>
</comment>
<organism evidence="5 6">
    <name type="scientific">Bacillus smithii 7_3_47FAA</name>
    <dbReference type="NCBI Taxonomy" id="665952"/>
    <lineage>
        <taxon>Bacteria</taxon>
        <taxon>Bacillati</taxon>
        <taxon>Bacillota</taxon>
        <taxon>Bacilli</taxon>
        <taxon>Bacillales</taxon>
        <taxon>Bacillaceae</taxon>
        <taxon>Bacillus</taxon>
    </lineage>
</organism>
<dbReference type="Pfam" id="PF02623">
    <property type="entry name" value="FliW"/>
    <property type="match status" value="1"/>
</dbReference>
<comment type="function">
    <text evidence="4">Acts as an anti-CsrA protein, binds CsrA and prevents it from repressing translation of its target genes, one of which is flagellin. Binds to flagellin and participates in the assembly of the flagellum.</text>
</comment>
<accession>G9QM29</accession>
<dbReference type="AlphaFoldDB" id="G9QM29"/>
<protein>
    <recommendedName>
        <fullName evidence="4">Flagellar assembly factor FliW</fullName>
    </recommendedName>
</protein>
<comment type="subunit">
    <text evidence="4">Interacts with translational regulator CsrA and flagellin(s).</text>
</comment>
<dbReference type="InterPro" id="IPR024046">
    <property type="entry name" value="Flagellar_assmbl_FliW_dom_sf"/>
</dbReference>
<dbReference type="GO" id="GO:0005737">
    <property type="term" value="C:cytoplasm"/>
    <property type="evidence" value="ECO:0007669"/>
    <property type="project" value="UniProtKB-SubCell"/>
</dbReference>
<dbReference type="Gene3D" id="2.30.290.10">
    <property type="entry name" value="BH3618-like"/>
    <property type="match status" value="1"/>
</dbReference>
<name>G9QM29_9BACI</name>
<gene>
    <name evidence="4" type="primary">fliW</name>
    <name evidence="5" type="ORF">HMPREF1015_02087</name>
</gene>
<dbReference type="InterPro" id="IPR003775">
    <property type="entry name" value="Flagellar_assembly_factor_FliW"/>
</dbReference>
<keyword evidence="3 4" id="KW-0810">Translation regulation</keyword>
<dbReference type="PANTHER" id="PTHR39190">
    <property type="entry name" value="FLAGELLAR ASSEMBLY FACTOR FLIW"/>
    <property type="match status" value="1"/>
</dbReference>
<evidence type="ECO:0000256" key="1">
    <source>
        <dbReference type="ARBA" id="ARBA00022490"/>
    </source>
</evidence>
<evidence type="ECO:0000256" key="2">
    <source>
        <dbReference type="ARBA" id="ARBA00022795"/>
    </source>
</evidence>
<dbReference type="GO" id="GO:0044780">
    <property type="term" value="P:bacterial-type flagellum assembly"/>
    <property type="evidence" value="ECO:0007669"/>
    <property type="project" value="UniProtKB-UniRule"/>
</dbReference>
<keyword evidence="2 4" id="KW-1005">Bacterial flagellum biogenesis</keyword>
<evidence type="ECO:0000313" key="5">
    <source>
        <dbReference type="EMBL" id="EHL77356.1"/>
    </source>
</evidence>
<dbReference type="EMBL" id="ACWF01000114">
    <property type="protein sequence ID" value="EHL77356.1"/>
    <property type="molecule type" value="Genomic_DNA"/>
</dbReference>
<dbReference type="Proteomes" id="UP000011747">
    <property type="component" value="Unassembled WGS sequence"/>
</dbReference>
<dbReference type="RefSeq" id="WP_004439692.1">
    <property type="nucleotide sequence ID" value="NZ_JH414756.1"/>
</dbReference>
<reference evidence="5 6" key="1">
    <citation type="submission" date="2011-09" db="EMBL/GenBank/DDBJ databases">
        <title>The Genome Sequence of Bacillus smithii 7_3_47FAA.</title>
        <authorList>
            <consortium name="The Broad Institute Genome Sequencing Platform"/>
            <person name="Earl A."/>
            <person name="Ward D."/>
            <person name="Feldgarden M."/>
            <person name="Gevers D."/>
            <person name="Daigneault M."/>
            <person name="Strauss J."/>
            <person name="Allen-Vercoe E."/>
            <person name="Young S.K."/>
            <person name="Zeng Q."/>
            <person name="Gargeya S."/>
            <person name="Fitzgerald M."/>
            <person name="Haas B."/>
            <person name="Abouelleil A."/>
            <person name="Alvarado L."/>
            <person name="Arachchi H.M."/>
            <person name="Berlin A."/>
            <person name="Brown A."/>
            <person name="Chapman S.B."/>
            <person name="Chen Z."/>
            <person name="Dunbar C."/>
            <person name="Freedman E."/>
            <person name="Gearin G."/>
            <person name="Goldberg J."/>
            <person name="Griggs A."/>
            <person name="Gujja S."/>
            <person name="Heiman D."/>
            <person name="Howarth C."/>
            <person name="Larson L."/>
            <person name="Lui A."/>
            <person name="MacDonald P.J.P."/>
            <person name="Montmayeur A."/>
            <person name="Murphy C."/>
            <person name="Neiman D."/>
            <person name="Pearson M."/>
            <person name="Priest M."/>
            <person name="Roberts A."/>
            <person name="Saif S."/>
            <person name="Shea T."/>
            <person name="Shenoy N."/>
            <person name="Sisk P."/>
            <person name="Stolte C."/>
            <person name="Sykes S."/>
            <person name="Wortman J."/>
            <person name="Nusbaum C."/>
            <person name="Birren B."/>
        </authorList>
    </citation>
    <scope>NUCLEOTIDE SEQUENCE [LARGE SCALE GENOMIC DNA]</scope>
    <source>
        <strain evidence="5 6">7_3_47FAA</strain>
    </source>
</reference>
<evidence type="ECO:0000256" key="4">
    <source>
        <dbReference type="HAMAP-Rule" id="MF_01185"/>
    </source>
</evidence>
<comment type="similarity">
    <text evidence="4">Belongs to the FliW family.</text>
</comment>
<dbReference type="PATRIC" id="fig|665952.3.peg.2128"/>
<comment type="caution">
    <text evidence="5">The sequence shown here is derived from an EMBL/GenBank/DDBJ whole genome shotgun (WGS) entry which is preliminary data.</text>
</comment>
<evidence type="ECO:0000256" key="3">
    <source>
        <dbReference type="ARBA" id="ARBA00022845"/>
    </source>
</evidence>
<keyword evidence="6" id="KW-1185">Reference proteome</keyword>
<dbReference type="PANTHER" id="PTHR39190:SF1">
    <property type="entry name" value="FLAGELLAR ASSEMBLY FACTOR FLIW"/>
    <property type="match status" value="1"/>
</dbReference>
<keyword evidence="1 4" id="KW-0963">Cytoplasm</keyword>
<dbReference type="GO" id="GO:0006417">
    <property type="term" value="P:regulation of translation"/>
    <property type="evidence" value="ECO:0007669"/>
    <property type="project" value="UniProtKB-KW"/>
</dbReference>
<keyword evidence="4" id="KW-0143">Chaperone</keyword>
<proteinExistence type="inferred from homology"/>
<dbReference type="HOGENOM" id="CLU_112356_0_2_9"/>
<dbReference type="NCBIfam" id="NF009793">
    <property type="entry name" value="PRK13285.1-1"/>
    <property type="match status" value="1"/>
</dbReference>
<evidence type="ECO:0000313" key="6">
    <source>
        <dbReference type="Proteomes" id="UP000011747"/>
    </source>
</evidence>
<sequence length="144" mass="16657">MIIETKYHGKMEVQKADIWRFDKGIPGFLEEKEFVLLPLPDNEVYWILQSVQTPELAFVVSDPFVFFSNYQFALDDLTLDQLDLKKKEEVLVLVILTVKEPFQNTTANLQAPLVLNKTNRKGKQVILNDGKYNVRTPLFALQRG</sequence>
<dbReference type="SUPFAM" id="SSF141457">
    <property type="entry name" value="BH3618-like"/>
    <property type="match status" value="1"/>
</dbReference>
<dbReference type="HAMAP" id="MF_01185">
    <property type="entry name" value="FliW"/>
    <property type="match status" value="1"/>
</dbReference>